<feature type="domain" description="Actin-like protein N-terminal" evidence="1">
    <location>
        <begin position="5"/>
        <end position="168"/>
    </location>
</feature>
<dbReference type="Gene3D" id="3.30.420.40">
    <property type="match status" value="2"/>
</dbReference>
<dbReference type="InterPro" id="IPR040607">
    <property type="entry name" value="ALP_N"/>
</dbReference>
<evidence type="ECO:0000259" key="2">
    <source>
        <dbReference type="Pfam" id="PF21522"/>
    </source>
</evidence>
<gene>
    <name evidence="3" type="ORF">WY13_01086</name>
</gene>
<dbReference type="EMBL" id="LITT01000010">
    <property type="protein sequence ID" value="OAA90782.1"/>
    <property type="molecule type" value="Genomic_DNA"/>
</dbReference>
<organism evidence="3 4">
    <name type="scientific">Clostridium ljungdahlii</name>
    <dbReference type="NCBI Taxonomy" id="1538"/>
    <lineage>
        <taxon>Bacteria</taxon>
        <taxon>Bacillati</taxon>
        <taxon>Bacillota</taxon>
        <taxon>Clostridia</taxon>
        <taxon>Eubacteriales</taxon>
        <taxon>Clostridiaceae</taxon>
        <taxon>Clostridium</taxon>
    </lineage>
</organism>
<dbReference type="InterPro" id="IPR043129">
    <property type="entry name" value="ATPase_NBD"/>
</dbReference>
<feature type="domain" description="Actin homologue MreB-like C-terminal" evidence="2">
    <location>
        <begin position="194"/>
        <end position="316"/>
    </location>
</feature>
<dbReference type="CDD" id="cd24025">
    <property type="entry name" value="ASKHA_NBD_ParM_pCBH-like"/>
    <property type="match status" value="1"/>
</dbReference>
<dbReference type="RefSeq" id="WP_063554657.1">
    <property type="nucleotide sequence ID" value="NZ_LITT01000010.1"/>
</dbReference>
<dbReference type="Pfam" id="PF21522">
    <property type="entry name" value="MreB-like_C"/>
    <property type="match status" value="1"/>
</dbReference>
<protein>
    <submittedName>
        <fullName evidence="3">Uncharacterized protein</fullName>
    </submittedName>
</protein>
<dbReference type="OrthoDB" id="5412507at2"/>
<evidence type="ECO:0000313" key="3">
    <source>
        <dbReference type="EMBL" id="OAA90782.1"/>
    </source>
</evidence>
<dbReference type="Proteomes" id="UP000077407">
    <property type="component" value="Unassembled WGS sequence"/>
</dbReference>
<dbReference type="PATRIC" id="fig|1538.10.peg.1596"/>
<dbReference type="AlphaFoldDB" id="A0A162L3X2"/>
<evidence type="ECO:0000313" key="4">
    <source>
        <dbReference type="Proteomes" id="UP000077407"/>
    </source>
</evidence>
<dbReference type="Pfam" id="PF17989">
    <property type="entry name" value="ALP_N"/>
    <property type="match status" value="1"/>
</dbReference>
<name>A0A162L3X2_9CLOT</name>
<reference evidence="3 4" key="1">
    <citation type="journal article" date="2015" name="Biotechnol. Bioeng.">
        <title>Genome sequence and phenotypic characterization of Caulobacter segnis.</title>
        <authorList>
            <person name="Patel S."/>
            <person name="Fletcher B."/>
            <person name="Scott D.C."/>
            <person name="Ely B."/>
        </authorList>
    </citation>
    <scope>NUCLEOTIDE SEQUENCE [LARGE SCALE GENOMIC DNA]</scope>
    <source>
        <strain evidence="3 4">ERI-2</strain>
    </source>
</reference>
<dbReference type="InterPro" id="IPR049067">
    <property type="entry name" value="MreB-like_C"/>
</dbReference>
<dbReference type="SUPFAM" id="SSF53067">
    <property type="entry name" value="Actin-like ATPase domain"/>
    <property type="match status" value="2"/>
</dbReference>
<evidence type="ECO:0000259" key="1">
    <source>
        <dbReference type="Pfam" id="PF17989"/>
    </source>
</evidence>
<accession>A0A162L3X2</accession>
<comment type="caution">
    <text evidence="3">The sequence shown here is derived from an EMBL/GenBank/DDBJ whole genome shotgun (WGS) entry which is preliminary data.</text>
</comment>
<sequence>MYKIGLDLGYKYTKGVADNGKKVCFSSIIAQDKSSRVDSDIKKFFSKQYQNTGIENNLYITISNGKYKERFKVGNAAINERNVRSTFLDNKCNSIENKICLAAASSLLFPEKEEDIFLVSGLPISSFTQQKSLFRDMLLNYNLTVEIPKYNVKKHVKFQRVELVPQGLAAIYAAVWENIKKYSIPGSYIGLIEWGGKTVDYAVFRIDDAGFPQYVPEYSGTIDGGMFQIENDVSTLFKEKHGAELIYSNLLRLIQTGKVYFNREQLDFSQDIKDIKRYRAEKVLNEITKKWTDIILYFNAVFASGGGSIDMFDYLKVVSESLKLELDKDSQMGNALGYHKIAELAELKSKVRH</sequence>
<proteinExistence type="predicted"/>